<organism evidence="6 7">
    <name type="scientific">Amylolactobacillus amylotrophicus DSM 20534</name>
    <dbReference type="NCBI Taxonomy" id="1423722"/>
    <lineage>
        <taxon>Bacteria</taxon>
        <taxon>Bacillati</taxon>
        <taxon>Bacillota</taxon>
        <taxon>Bacilli</taxon>
        <taxon>Lactobacillales</taxon>
        <taxon>Lactobacillaceae</taxon>
        <taxon>Amylolactobacillus</taxon>
    </lineage>
</organism>
<accession>A0A0R1GTW2</accession>
<dbReference type="InterPro" id="IPR047640">
    <property type="entry name" value="RpiR-like"/>
</dbReference>
<dbReference type="GO" id="GO:0003677">
    <property type="term" value="F:DNA binding"/>
    <property type="evidence" value="ECO:0007669"/>
    <property type="project" value="UniProtKB-KW"/>
</dbReference>
<dbReference type="EMBL" id="AZCV01000003">
    <property type="protein sequence ID" value="KRK37740.1"/>
    <property type="molecule type" value="Genomic_DNA"/>
</dbReference>
<dbReference type="PROSITE" id="PS51071">
    <property type="entry name" value="HTH_RPIR"/>
    <property type="match status" value="1"/>
</dbReference>
<reference evidence="6 7" key="1">
    <citation type="journal article" date="2015" name="Genome Announc.">
        <title>Expanding the biotechnology potential of lactobacilli through comparative genomics of 213 strains and associated genera.</title>
        <authorList>
            <person name="Sun Z."/>
            <person name="Harris H.M."/>
            <person name="McCann A."/>
            <person name="Guo C."/>
            <person name="Argimon S."/>
            <person name="Zhang W."/>
            <person name="Yang X."/>
            <person name="Jeffery I.B."/>
            <person name="Cooney J.C."/>
            <person name="Kagawa T.F."/>
            <person name="Liu W."/>
            <person name="Song Y."/>
            <person name="Salvetti E."/>
            <person name="Wrobel A."/>
            <person name="Rasinkangas P."/>
            <person name="Parkhill J."/>
            <person name="Rea M.C."/>
            <person name="O'Sullivan O."/>
            <person name="Ritari J."/>
            <person name="Douillard F.P."/>
            <person name="Paul Ross R."/>
            <person name="Yang R."/>
            <person name="Briner A.E."/>
            <person name="Felis G.E."/>
            <person name="de Vos W.M."/>
            <person name="Barrangou R."/>
            <person name="Klaenhammer T.R."/>
            <person name="Caufield P.W."/>
            <person name="Cui Y."/>
            <person name="Zhang H."/>
            <person name="O'Toole P.W."/>
        </authorList>
    </citation>
    <scope>NUCLEOTIDE SEQUENCE [LARGE SCALE GENOMIC DNA]</scope>
    <source>
        <strain evidence="6 7">DSM 20534</strain>
    </source>
</reference>
<evidence type="ECO:0000259" key="4">
    <source>
        <dbReference type="PROSITE" id="PS51071"/>
    </source>
</evidence>
<evidence type="ECO:0000256" key="1">
    <source>
        <dbReference type="ARBA" id="ARBA00023015"/>
    </source>
</evidence>
<feature type="domain" description="SIS" evidence="5">
    <location>
        <begin position="124"/>
        <end position="269"/>
    </location>
</feature>
<dbReference type="PANTHER" id="PTHR30514:SF1">
    <property type="entry name" value="HTH-TYPE TRANSCRIPTIONAL REGULATOR HEXR-RELATED"/>
    <property type="match status" value="1"/>
</dbReference>
<dbReference type="SUPFAM" id="SSF53697">
    <property type="entry name" value="SIS domain"/>
    <property type="match status" value="1"/>
</dbReference>
<dbReference type="InterPro" id="IPR036388">
    <property type="entry name" value="WH-like_DNA-bd_sf"/>
</dbReference>
<dbReference type="InterPro" id="IPR009057">
    <property type="entry name" value="Homeodomain-like_sf"/>
</dbReference>
<evidence type="ECO:0000256" key="3">
    <source>
        <dbReference type="ARBA" id="ARBA00023163"/>
    </source>
</evidence>
<dbReference type="GO" id="GO:1901135">
    <property type="term" value="P:carbohydrate derivative metabolic process"/>
    <property type="evidence" value="ECO:0007669"/>
    <property type="project" value="InterPro"/>
</dbReference>
<dbReference type="SUPFAM" id="SSF46689">
    <property type="entry name" value="Homeodomain-like"/>
    <property type="match status" value="1"/>
</dbReference>
<dbReference type="CDD" id="cd05013">
    <property type="entry name" value="SIS_RpiR"/>
    <property type="match status" value="1"/>
</dbReference>
<proteinExistence type="predicted"/>
<dbReference type="InterPro" id="IPR001347">
    <property type="entry name" value="SIS_dom"/>
</dbReference>
<dbReference type="AlphaFoldDB" id="A0A0R1GTW2"/>
<dbReference type="PATRIC" id="fig|1423722.3.peg.1092"/>
<dbReference type="Pfam" id="PF01418">
    <property type="entry name" value="HTH_6"/>
    <property type="match status" value="1"/>
</dbReference>
<evidence type="ECO:0000313" key="7">
    <source>
        <dbReference type="Proteomes" id="UP000050909"/>
    </source>
</evidence>
<keyword evidence="2" id="KW-0238">DNA-binding</keyword>
<dbReference type="RefSeq" id="WP_075362842.1">
    <property type="nucleotide sequence ID" value="NZ_AZCV01000003.1"/>
</dbReference>
<dbReference type="InterPro" id="IPR035472">
    <property type="entry name" value="RpiR-like_SIS"/>
</dbReference>
<evidence type="ECO:0000256" key="2">
    <source>
        <dbReference type="ARBA" id="ARBA00023125"/>
    </source>
</evidence>
<dbReference type="Gene3D" id="1.10.10.10">
    <property type="entry name" value="Winged helix-like DNA-binding domain superfamily/Winged helix DNA-binding domain"/>
    <property type="match status" value="1"/>
</dbReference>
<keyword evidence="3" id="KW-0804">Transcription</keyword>
<sequence>MDLYSRVIKEYPNLKGVNRRIAEYIIDNPLEFTRKTAKEISVITKTSAASIVRFVRYFNFNGLQDFKISLVQDFNSINNQSEVLDTIIERTDSYAEISHKLSGFIIDNAKETHNLVDVRILAKIVNVIKNAETIYLEGLSASGLAANDLYYKLIRSNRKAIFDKDSHTAIERSYFMTKKDVVIIFSYSGLTEEMIIIAKQAQLNHTPVILITRKSPSPLMKLADYVFPIPANESLLRIGAVSSLFSEIYASSLIFLSLVNSEIPQLEKNYHDTSKLTKKLKHQNRGINDGH</sequence>
<dbReference type="PROSITE" id="PS51464">
    <property type="entry name" value="SIS"/>
    <property type="match status" value="1"/>
</dbReference>
<dbReference type="InterPro" id="IPR000281">
    <property type="entry name" value="HTH_RpiR"/>
</dbReference>
<evidence type="ECO:0000259" key="5">
    <source>
        <dbReference type="PROSITE" id="PS51464"/>
    </source>
</evidence>
<feature type="domain" description="HTH rpiR-type" evidence="4">
    <location>
        <begin position="1"/>
        <end position="77"/>
    </location>
</feature>
<dbReference type="PANTHER" id="PTHR30514">
    <property type="entry name" value="GLUCOKINASE"/>
    <property type="match status" value="1"/>
</dbReference>
<protein>
    <submittedName>
        <fullName evidence="6">Transcriptional regulator</fullName>
    </submittedName>
</protein>
<keyword evidence="1" id="KW-0805">Transcription regulation</keyword>
<name>A0A0R1GTW2_9LACO</name>
<dbReference type="InterPro" id="IPR046348">
    <property type="entry name" value="SIS_dom_sf"/>
</dbReference>
<dbReference type="Proteomes" id="UP000050909">
    <property type="component" value="Unassembled WGS sequence"/>
</dbReference>
<dbReference type="GO" id="GO:0003700">
    <property type="term" value="F:DNA-binding transcription factor activity"/>
    <property type="evidence" value="ECO:0007669"/>
    <property type="project" value="InterPro"/>
</dbReference>
<keyword evidence="7" id="KW-1185">Reference proteome</keyword>
<evidence type="ECO:0000313" key="6">
    <source>
        <dbReference type="EMBL" id="KRK37740.1"/>
    </source>
</evidence>
<dbReference type="Gene3D" id="3.40.50.10490">
    <property type="entry name" value="Glucose-6-phosphate isomerase like protein, domain 1"/>
    <property type="match status" value="1"/>
</dbReference>
<gene>
    <name evidence="6" type="ORF">FC62_GL001070</name>
</gene>
<dbReference type="Pfam" id="PF01380">
    <property type="entry name" value="SIS"/>
    <property type="match status" value="1"/>
</dbReference>
<dbReference type="GO" id="GO:0097367">
    <property type="term" value="F:carbohydrate derivative binding"/>
    <property type="evidence" value="ECO:0007669"/>
    <property type="project" value="InterPro"/>
</dbReference>
<comment type="caution">
    <text evidence="6">The sequence shown here is derived from an EMBL/GenBank/DDBJ whole genome shotgun (WGS) entry which is preliminary data.</text>
</comment>